<evidence type="ECO:0000256" key="3">
    <source>
        <dbReference type="ARBA" id="ARBA00022448"/>
    </source>
</evidence>
<dbReference type="GO" id="GO:0044718">
    <property type="term" value="P:siderophore transmembrane transport"/>
    <property type="evidence" value="ECO:0007669"/>
    <property type="project" value="TreeGrafter"/>
</dbReference>
<dbReference type="CDD" id="cd01347">
    <property type="entry name" value="ligand_gated_channel"/>
    <property type="match status" value="1"/>
</dbReference>
<evidence type="ECO:0000256" key="8">
    <source>
        <dbReference type="ARBA" id="ARBA00023136"/>
    </source>
</evidence>
<evidence type="ECO:0000313" key="18">
    <source>
        <dbReference type="Proteomes" id="UP000002943"/>
    </source>
</evidence>
<dbReference type="RefSeq" id="WP_009601496.1">
    <property type="nucleotide sequence ID" value="NZ_AEIU01000074.1"/>
</dbReference>
<gene>
    <name evidence="17" type="ORF">VIBC2010_05049</name>
</gene>
<dbReference type="PANTHER" id="PTHR30069:SF29">
    <property type="entry name" value="HEMOGLOBIN AND HEMOGLOBIN-HAPTOGLOBIN-BINDING PROTEIN 1-RELATED"/>
    <property type="match status" value="1"/>
</dbReference>
<evidence type="ECO:0000256" key="11">
    <source>
        <dbReference type="PROSITE-ProRule" id="PRU01360"/>
    </source>
</evidence>
<keyword evidence="18" id="KW-1185">Reference proteome</keyword>
<dbReference type="InterPro" id="IPR037066">
    <property type="entry name" value="Plug_dom_sf"/>
</dbReference>
<feature type="region of interest" description="Disordered" evidence="13">
    <location>
        <begin position="209"/>
        <end position="233"/>
    </location>
</feature>
<dbReference type="SUPFAM" id="SSF56935">
    <property type="entry name" value="Porins"/>
    <property type="match status" value="1"/>
</dbReference>
<evidence type="ECO:0000256" key="6">
    <source>
        <dbReference type="ARBA" id="ARBA00022729"/>
    </source>
</evidence>
<comment type="subcellular location">
    <subcellularLocation>
        <location evidence="1 11">Cell outer membrane</location>
        <topology evidence="1 11">Multi-pass membrane protein</topology>
    </subcellularLocation>
</comment>
<dbReference type="Gene3D" id="2.170.130.10">
    <property type="entry name" value="TonB-dependent receptor, plug domain"/>
    <property type="match status" value="1"/>
</dbReference>
<evidence type="ECO:0000259" key="15">
    <source>
        <dbReference type="Pfam" id="PF00593"/>
    </source>
</evidence>
<dbReference type="OrthoDB" id="9764669at2"/>
<keyword evidence="8 11" id="KW-0472">Membrane</keyword>
<dbReference type="InterPro" id="IPR039426">
    <property type="entry name" value="TonB-dep_rcpt-like"/>
</dbReference>
<dbReference type="STRING" id="796620.VIBC2010_05049"/>
<keyword evidence="3 11" id="KW-0813">Transport</keyword>
<feature type="chain" id="PRO_5003167060" evidence="14">
    <location>
        <begin position="22"/>
        <end position="717"/>
    </location>
</feature>
<keyword evidence="7 12" id="KW-0798">TonB box</keyword>
<evidence type="ECO:0000256" key="13">
    <source>
        <dbReference type="SAM" id="MobiDB-lite"/>
    </source>
</evidence>
<organism evidence="17 18">
    <name type="scientific">Vibrio caribbeanicus ATCC BAA-2122</name>
    <dbReference type="NCBI Taxonomy" id="796620"/>
    <lineage>
        <taxon>Bacteria</taxon>
        <taxon>Pseudomonadati</taxon>
        <taxon>Pseudomonadota</taxon>
        <taxon>Gammaproteobacteria</taxon>
        <taxon>Vibrionales</taxon>
        <taxon>Vibrionaceae</taxon>
        <taxon>Vibrio</taxon>
    </lineage>
</organism>
<name>E3BKD3_9VIBR</name>
<keyword evidence="9 17" id="KW-0675">Receptor</keyword>
<keyword evidence="6 14" id="KW-0732">Signal</keyword>
<reference evidence="17 18" key="1">
    <citation type="journal article" date="2012" name="Int. J. Syst. Evol. Microbiol.">
        <title>Vibrio caribbeanicus sp. nov., isolated from the marine sponge Scleritoderma cyanea.</title>
        <authorList>
            <person name="Hoffmann M."/>
            <person name="Monday S.R."/>
            <person name="Allard M.W."/>
            <person name="Strain E.A."/>
            <person name="Whittaker P."/>
            <person name="Naum M."/>
            <person name="McCarthy P.J."/>
            <person name="Lopez J.V."/>
            <person name="Fischer M."/>
            <person name="Brown E.W."/>
        </authorList>
    </citation>
    <scope>NUCLEOTIDE SEQUENCE [LARGE SCALE GENOMIC DNA]</scope>
    <source>
        <strain evidence="17 18">ATCC BAA-2122</strain>
    </source>
</reference>
<evidence type="ECO:0000256" key="4">
    <source>
        <dbReference type="ARBA" id="ARBA00022452"/>
    </source>
</evidence>
<dbReference type="InterPro" id="IPR011276">
    <property type="entry name" value="TonB_haem/Hb_rcpt"/>
</dbReference>
<dbReference type="NCBIfam" id="TIGR01785">
    <property type="entry name" value="TonB-hemin"/>
    <property type="match status" value="1"/>
</dbReference>
<dbReference type="Pfam" id="PF07715">
    <property type="entry name" value="Plug"/>
    <property type="match status" value="1"/>
</dbReference>
<dbReference type="EMBL" id="AEIU01000074">
    <property type="protein sequence ID" value="EFP96518.1"/>
    <property type="molecule type" value="Genomic_DNA"/>
</dbReference>
<dbReference type="InterPro" id="IPR036942">
    <property type="entry name" value="Beta-barrel_TonB_sf"/>
</dbReference>
<evidence type="ECO:0000256" key="2">
    <source>
        <dbReference type="ARBA" id="ARBA00008143"/>
    </source>
</evidence>
<evidence type="ECO:0000256" key="10">
    <source>
        <dbReference type="ARBA" id="ARBA00023237"/>
    </source>
</evidence>
<evidence type="ECO:0000256" key="9">
    <source>
        <dbReference type="ARBA" id="ARBA00023170"/>
    </source>
</evidence>
<dbReference type="Pfam" id="PF00593">
    <property type="entry name" value="TonB_dep_Rec_b-barrel"/>
    <property type="match status" value="1"/>
</dbReference>
<evidence type="ECO:0000256" key="14">
    <source>
        <dbReference type="SAM" id="SignalP"/>
    </source>
</evidence>
<feature type="region of interest" description="Disordered" evidence="13">
    <location>
        <begin position="333"/>
        <end position="352"/>
    </location>
</feature>
<feature type="domain" description="TonB-dependent receptor-like beta-barrel" evidence="15">
    <location>
        <begin position="255"/>
        <end position="676"/>
    </location>
</feature>
<evidence type="ECO:0000259" key="16">
    <source>
        <dbReference type="Pfam" id="PF07715"/>
    </source>
</evidence>
<evidence type="ECO:0000256" key="12">
    <source>
        <dbReference type="RuleBase" id="RU003357"/>
    </source>
</evidence>
<dbReference type="Proteomes" id="UP000002943">
    <property type="component" value="Unassembled WGS sequence"/>
</dbReference>
<dbReference type="GO" id="GO:0015232">
    <property type="term" value="F:heme transmembrane transporter activity"/>
    <property type="evidence" value="ECO:0007669"/>
    <property type="project" value="InterPro"/>
</dbReference>
<keyword evidence="4 11" id="KW-1134">Transmembrane beta strand</keyword>
<dbReference type="PANTHER" id="PTHR30069">
    <property type="entry name" value="TONB-DEPENDENT OUTER MEMBRANE RECEPTOR"/>
    <property type="match status" value="1"/>
</dbReference>
<accession>E3BKD3</accession>
<comment type="similarity">
    <text evidence="2">Belongs to the TonB-dependent receptor family. Hemoglobin/haptoglobin binding protein subfamily.</text>
</comment>
<keyword evidence="5 11" id="KW-0812">Transmembrane</keyword>
<evidence type="ECO:0000256" key="1">
    <source>
        <dbReference type="ARBA" id="ARBA00004571"/>
    </source>
</evidence>
<dbReference type="GO" id="GO:0015344">
    <property type="term" value="F:siderophore uptake transmembrane transporter activity"/>
    <property type="evidence" value="ECO:0007669"/>
    <property type="project" value="TreeGrafter"/>
</dbReference>
<sequence length="717" mass="79375">MYNKTLLSASILLALNAPVHAENVKEMDKIVVSATKTEQQKKDISSSIEIVSADDMSKSIASDLKQALNNQPGVSAQGSGRFGLSGFNIRGIENSRIKMMIDDVQQPNSYNPGANEQRFYSNGIEIDTLQQIEINKSPSSVAYGSGALGGLVLLRTKNPSDFLVTDQDETRFGIKTSYASVDDEFKNTATVAARKGNFEGILIGTYASGHETKTHDSGSSVEGPDRGEANPADNDLQNIFAKGIYQVNEANKIGFTLEYYTKDYDEKELNYNGYSIPSMRPGQSSYDYQDSYNNDKNSRLRVGLSHDWLLQTVITDEINWSIDFQGAESISKNHDTTNFAGKRNRERKAKENSVQLNAKATKFLDLTDSFHQLTYGLNYISSDFDLDNTDYTIGSGVAKPGATGMPDAKQKQWGLFVQNQAHLLEDQWIITTGLRYDSFETTPSTDEAFSTHYDANKDNALTAKLGSVYHINENLSLFGQISQGFKAPTVYDLYYFYGRGAIIEANPDLKSEKSLSYEMGLRGDNNVVSFELSTFLSEYKDFITRSHTGTKDGKKVYTKQNLNKVEIYGAELSSTLLLDEAFNAPTGSYFRFNLAYADGEDKQTGNALDSVSPLTAGVSVGLKRENYGADATMRMVARKTDWSEEDNIDAPGYGLLDLTGFYSPVKDLTLRAGLFNALNKKYWSYDELNGDDGTSSFNIDGKSQPGRNWGVSADYQF</sequence>
<feature type="domain" description="TonB-dependent receptor plug" evidence="16">
    <location>
        <begin position="41"/>
        <end position="150"/>
    </location>
</feature>
<proteinExistence type="inferred from homology"/>
<dbReference type="InterPro" id="IPR000531">
    <property type="entry name" value="Beta-barrel_TonB"/>
</dbReference>
<dbReference type="InterPro" id="IPR010949">
    <property type="entry name" value="TonB_Hb/transfer/lactofer_rcpt"/>
</dbReference>
<keyword evidence="10 11" id="KW-0998">Cell outer membrane</keyword>
<protein>
    <submittedName>
        <fullName evidence="17">Heme receptor</fullName>
    </submittedName>
</protein>
<dbReference type="Gene3D" id="2.40.170.20">
    <property type="entry name" value="TonB-dependent receptor, beta-barrel domain"/>
    <property type="match status" value="1"/>
</dbReference>
<dbReference type="PROSITE" id="PS52016">
    <property type="entry name" value="TONB_DEPENDENT_REC_3"/>
    <property type="match status" value="1"/>
</dbReference>
<dbReference type="eggNOG" id="COG4771">
    <property type="taxonomic scope" value="Bacteria"/>
</dbReference>
<dbReference type="AlphaFoldDB" id="E3BKD3"/>
<comment type="caution">
    <text evidence="17">The sequence shown here is derived from an EMBL/GenBank/DDBJ whole genome shotgun (WGS) entry which is preliminary data.</text>
</comment>
<evidence type="ECO:0000256" key="5">
    <source>
        <dbReference type="ARBA" id="ARBA00022692"/>
    </source>
</evidence>
<evidence type="ECO:0000313" key="17">
    <source>
        <dbReference type="EMBL" id="EFP96518.1"/>
    </source>
</evidence>
<dbReference type="NCBIfam" id="TIGR01786">
    <property type="entry name" value="TonB-hemlactrns"/>
    <property type="match status" value="1"/>
</dbReference>
<feature type="signal peptide" evidence="14">
    <location>
        <begin position="1"/>
        <end position="21"/>
    </location>
</feature>
<dbReference type="GO" id="GO:0009279">
    <property type="term" value="C:cell outer membrane"/>
    <property type="evidence" value="ECO:0007669"/>
    <property type="project" value="UniProtKB-SubCell"/>
</dbReference>
<evidence type="ECO:0000256" key="7">
    <source>
        <dbReference type="ARBA" id="ARBA00023077"/>
    </source>
</evidence>
<dbReference type="InterPro" id="IPR012910">
    <property type="entry name" value="Plug_dom"/>
</dbReference>